<evidence type="ECO:0000313" key="3">
    <source>
        <dbReference type="EMBL" id="SFD90678.1"/>
    </source>
</evidence>
<dbReference type="PANTHER" id="PTHR34875:SF5">
    <property type="entry name" value="GLYCINE CLEAVAGE SYSTEM TRANSCRIPTIONAL REPRESSOR"/>
    <property type="match status" value="1"/>
</dbReference>
<organism evidence="3 4">
    <name type="scientific">Thiohalospira halophila DSM 15071</name>
    <dbReference type="NCBI Taxonomy" id="1123397"/>
    <lineage>
        <taxon>Bacteria</taxon>
        <taxon>Pseudomonadati</taxon>
        <taxon>Pseudomonadota</taxon>
        <taxon>Gammaproteobacteria</taxon>
        <taxon>Thiohalospirales</taxon>
        <taxon>Thiohalospiraceae</taxon>
        <taxon>Thiohalospira</taxon>
    </lineage>
</organism>
<dbReference type="CDD" id="cd04869">
    <property type="entry name" value="ACT_GcvR_2"/>
    <property type="match status" value="1"/>
</dbReference>
<dbReference type="RefSeq" id="WP_093429188.1">
    <property type="nucleotide sequence ID" value="NZ_FOMJ01000012.1"/>
</dbReference>
<dbReference type="InterPro" id="IPR002912">
    <property type="entry name" value="ACT_dom"/>
</dbReference>
<protein>
    <recommendedName>
        <fullName evidence="1">Glycine cleavage system transcriptional repressor</fullName>
    </recommendedName>
</protein>
<dbReference type="PROSITE" id="PS51671">
    <property type="entry name" value="ACT"/>
    <property type="match status" value="1"/>
</dbReference>
<feature type="domain" description="ACT" evidence="2">
    <location>
        <begin position="93"/>
        <end position="172"/>
    </location>
</feature>
<dbReference type="EMBL" id="FOMJ01000012">
    <property type="protein sequence ID" value="SFD90678.1"/>
    <property type="molecule type" value="Genomic_DNA"/>
</dbReference>
<dbReference type="PIRSF" id="PIRSF028103">
    <property type="entry name" value="GcvR"/>
    <property type="match status" value="1"/>
</dbReference>
<dbReference type="OrthoDB" id="5814713at2"/>
<evidence type="ECO:0000256" key="1">
    <source>
        <dbReference type="PIRNR" id="PIRNR028103"/>
    </source>
</evidence>
<evidence type="ECO:0000313" key="4">
    <source>
        <dbReference type="Proteomes" id="UP000198611"/>
    </source>
</evidence>
<name>A0A1I1W8C7_9GAMM</name>
<sequence length="176" mass="19339">MENYLVISAVGADHPGIVDDLARAVMDTGCNINDSRMTVLGGEFAVLLLVSGPWNSIAKLEDAAPGIAEKLELLVNTKRTNLREKEGQMVSYTVEVISIDQPGIVYDLATFFSRRGINIYDLTTERYAAAHTGTPMFVARMTINIPSDIRIAGLREEFFDMCDSLNLDAVIEPVKI</sequence>
<dbReference type="GO" id="GO:0005737">
    <property type="term" value="C:cytoplasm"/>
    <property type="evidence" value="ECO:0007669"/>
    <property type="project" value="UniProtKB-SubCell"/>
</dbReference>
<dbReference type="InterPro" id="IPR016867">
    <property type="entry name" value="GcvR"/>
</dbReference>
<proteinExistence type="predicted"/>
<dbReference type="Proteomes" id="UP000198611">
    <property type="component" value="Unassembled WGS sequence"/>
</dbReference>
<gene>
    <name evidence="3" type="ORF">SAMN05660831_02578</name>
</gene>
<dbReference type="Pfam" id="PF13740">
    <property type="entry name" value="ACT_6"/>
    <property type="match status" value="1"/>
</dbReference>
<dbReference type="AlphaFoldDB" id="A0A1I1W8C7"/>
<dbReference type="GO" id="GO:0006355">
    <property type="term" value="P:regulation of DNA-templated transcription"/>
    <property type="evidence" value="ECO:0007669"/>
    <property type="project" value="UniProtKB-UniRule"/>
</dbReference>
<dbReference type="SUPFAM" id="SSF55021">
    <property type="entry name" value="ACT-like"/>
    <property type="match status" value="2"/>
</dbReference>
<dbReference type="InterPro" id="IPR045865">
    <property type="entry name" value="ACT-like_dom_sf"/>
</dbReference>
<reference evidence="3 4" key="1">
    <citation type="submission" date="2016-10" db="EMBL/GenBank/DDBJ databases">
        <authorList>
            <person name="de Groot N.N."/>
        </authorList>
    </citation>
    <scope>NUCLEOTIDE SEQUENCE [LARGE SCALE GENOMIC DNA]</scope>
    <source>
        <strain evidence="3 4">HL3</strain>
    </source>
</reference>
<dbReference type="InterPro" id="IPR050990">
    <property type="entry name" value="UPF0237/GcvR_regulator"/>
</dbReference>
<comment type="subcellular location">
    <subcellularLocation>
        <location evidence="1">Cytoplasm</location>
    </subcellularLocation>
</comment>
<keyword evidence="4" id="KW-1185">Reference proteome</keyword>
<keyword evidence="1" id="KW-0678">Repressor</keyword>
<evidence type="ECO:0000259" key="2">
    <source>
        <dbReference type="PROSITE" id="PS51671"/>
    </source>
</evidence>
<dbReference type="Gene3D" id="3.30.70.260">
    <property type="match status" value="2"/>
</dbReference>
<dbReference type="STRING" id="1123397.SAMN05660831_02578"/>
<dbReference type="PANTHER" id="PTHR34875">
    <property type="entry name" value="UPF0237 PROTEIN MJ1558"/>
    <property type="match status" value="1"/>
</dbReference>
<accession>A0A1I1W8C7</accession>
<keyword evidence="1" id="KW-0963">Cytoplasm</keyword>
<keyword evidence="1" id="KW-0804">Transcription</keyword>
<dbReference type="FunFam" id="3.30.70.260:FF:000005">
    <property type="entry name" value="Glycine cleavage system transcriptional repressor"/>
    <property type="match status" value="1"/>
</dbReference>